<accession>A0A9D4FB48</accession>
<feature type="region of interest" description="Disordered" evidence="1">
    <location>
        <begin position="117"/>
        <end position="141"/>
    </location>
</feature>
<name>A0A9D4FB48_DREPO</name>
<reference evidence="3" key="2">
    <citation type="submission" date="2020-11" db="EMBL/GenBank/DDBJ databases">
        <authorList>
            <person name="McCartney M.A."/>
            <person name="Auch B."/>
            <person name="Kono T."/>
            <person name="Mallez S."/>
            <person name="Becker A."/>
            <person name="Gohl D.M."/>
            <person name="Silverstein K.A.T."/>
            <person name="Koren S."/>
            <person name="Bechman K.B."/>
            <person name="Herman A."/>
            <person name="Abrahante J.E."/>
            <person name="Garbe J."/>
        </authorList>
    </citation>
    <scope>NUCLEOTIDE SEQUENCE</scope>
    <source>
        <strain evidence="3">Duluth1</strain>
        <tissue evidence="3">Whole animal</tissue>
    </source>
</reference>
<protein>
    <submittedName>
        <fullName evidence="3">Uncharacterized protein</fullName>
    </submittedName>
</protein>
<comment type="caution">
    <text evidence="3">The sequence shown here is derived from an EMBL/GenBank/DDBJ whole genome shotgun (WGS) entry which is preliminary data.</text>
</comment>
<evidence type="ECO:0000313" key="3">
    <source>
        <dbReference type="EMBL" id="KAH3793365.1"/>
    </source>
</evidence>
<keyword evidence="4" id="KW-1185">Reference proteome</keyword>
<feature type="chain" id="PRO_5039282775" evidence="2">
    <location>
        <begin position="20"/>
        <end position="141"/>
    </location>
</feature>
<feature type="signal peptide" evidence="2">
    <location>
        <begin position="1"/>
        <end position="19"/>
    </location>
</feature>
<sequence length="141" mass="16001">MSLTLIAVIPLLTTQLLCACAFDVFTGNDADKDRADFLPENSYQSRLREAGAYNSLNTLIARYINRLQGEEMARERELLNEFYPKLVMPYPEDFSSKQDVIGHRQEKRKVFWQPLGYGGSSSGADSDTSSTNGRQMFRYGK</sequence>
<dbReference type="AlphaFoldDB" id="A0A9D4FB48"/>
<dbReference type="Proteomes" id="UP000828390">
    <property type="component" value="Unassembled WGS sequence"/>
</dbReference>
<dbReference type="EMBL" id="JAIWYP010000007">
    <property type="protein sequence ID" value="KAH3793365.1"/>
    <property type="molecule type" value="Genomic_DNA"/>
</dbReference>
<reference evidence="3" key="1">
    <citation type="journal article" date="2019" name="bioRxiv">
        <title>The Genome of the Zebra Mussel, Dreissena polymorpha: A Resource for Invasive Species Research.</title>
        <authorList>
            <person name="McCartney M.A."/>
            <person name="Auch B."/>
            <person name="Kono T."/>
            <person name="Mallez S."/>
            <person name="Zhang Y."/>
            <person name="Obille A."/>
            <person name="Becker A."/>
            <person name="Abrahante J.E."/>
            <person name="Garbe J."/>
            <person name="Badalamenti J.P."/>
            <person name="Herman A."/>
            <person name="Mangelson H."/>
            <person name="Liachko I."/>
            <person name="Sullivan S."/>
            <person name="Sone E.D."/>
            <person name="Koren S."/>
            <person name="Silverstein K.A.T."/>
            <person name="Beckman K.B."/>
            <person name="Gohl D.M."/>
        </authorList>
    </citation>
    <scope>NUCLEOTIDE SEQUENCE</scope>
    <source>
        <strain evidence="3">Duluth1</strain>
        <tissue evidence="3">Whole animal</tissue>
    </source>
</reference>
<evidence type="ECO:0000256" key="2">
    <source>
        <dbReference type="SAM" id="SignalP"/>
    </source>
</evidence>
<feature type="compositionally biased region" description="Low complexity" evidence="1">
    <location>
        <begin position="122"/>
        <end position="133"/>
    </location>
</feature>
<keyword evidence="2" id="KW-0732">Signal</keyword>
<evidence type="ECO:0000313" key="4">
    <source>
        <dbReference type="Proteomes" id="UP000828390"/>
    </source>
</evidence>
<organism evidence="3 4">
    <name type="scientific">Dreissena polymorpha</name>
    <name type="common">Zebra mussel</name>
    <name type="synonym">Mytilus polymorpha</name>
    <dbReference type="NCBI Taxonomy" id="45954"/>
    <lineage>
        <taxon>Eukaryota</taxon>
        <taxon>Metazoa</taxon>
        <taxon>Spiralia</taxon>
        <taxon>Lophotrochozoa</taxon>
        <taxon>Mollusca</taxon>
        <taxon>Bivalvia</taxon>
        <taxon>Autobranchia</taxon>
        <taxon>Heteroconchia</taxon>
        <taxon>Euheterodonta</taxon>
        <taxon>Imparidentia</taxon>
        <taxon>Neoheterodontei</taxon>
        <taxon>Myida</taxon>
        <taxon>Dreissenoidea</taxon>
        <taxon>Dreissenidae</taxon>
        <taxon>Dreissena</taxon>
    </lineage>
</organism>
<gene>
    <name evidence="3" type="ORF">DPMN_146873</name>
</gene>
<evidence type="ECO:0000256" key="1">
    <source>
        <dbReference type="SAM" id="MobiDB-lite"/>
    </source>
</evidence>
<proteinExistence type="predicted"/>